<evidence type="ECO:0000313" key="3">
    <source>
        <dbReference type="Proteomes" id="UP000315724"/>
    </source>
</evidence>
<dbReference type="Proteomes" id="UP000315724">
    <property type="component" value="Chromosome"/>
</dbReference>
<name>A0A517QM14_9PLAN</name>
<accession>A0A517QM14</accession>
<organism evidence="2 3">
    <name type="scientific">Thalassoglobus polymorphus</name>
    <dbReference type="NCBI Taxonomy" id="2527994"/>
    <lineage>
        <taxon>Bacteria</taxon>
        <taxon>Pseudomonadati</taxon>
        <taxon>Planctomycetota</taxon>
        <taxon>Planctomycetia</taxon>
        <taxon>Planctomycetales</taxon>
        <taxon>Planctomycetaceae</taxon>
        <taxon>Thalassoglobus</taxon>
    </lineage>
</organism>
<keyword evidence="3" id="KW-1185">Reference proteome</keyword>
<evidence type="ECO:0008006" key="4">
    <source>
        <dbReference type="Google" id="ProtNLM"/>
    </source>
</evidence>
<feature type="chain" id="PRO_5021698881" description="SLA1 homology domain-containing protein" evidence="1">
    <location>
        <begin position="24"/>
        <end position="105"/>
    </location>
</feature>
<dbReference type="RefSeq" id="WP_145198104.1">
    <property type="nucleotide sequence ID" value="NZ_CP036267.1"/>
</dbReference>
<dbReference type="OrthoDB" id="284962at2"/>
<feature type="signal peptide" evidence="1">
    <location>
        <begin position="1"/>
        <end position="23"/>
    </location>
</feature>
<dbReference type="EMBL" id="CP036267">
    <property type="protein sequence ID" value="QDT32676.1"/>
    <property type="molecule type" value="Genomic_DNA"/>
</dbReference>
<evidence type="ECO:0000313" key="2">
    <source>
        <dbReference type="EMBL" id="QDT32676.1"/>
    </source>
</evidence>
<gene>
    <name evidence="2" type="ORF">Mal48_19230</name>
</gene>
<sequence length="105" mass="11749" precursor="true">MTQLAPACLVLLITLVFPVASIAQDEPAPKPPVHEGGPTPQADQEIEGVWERSIKTEAGKFRVVKEHNQHRTRVRVFDSSGKLLQEKTSRYDTETSGSVRIFTFF</sequence>
<proteinExistence type="predicted"/>
<dbReference type="AlphaFoldDB" id="A0A517QM14"/>
<evidence type="ECO:0000256" key="1">
    <source>
        <dbReference type="SAM" id="SignalP"/>
    </source>
</evidence>
<keyword evidence="1" id="KW-0732">Signal</keyword>
<reference evidence="2 3" key="1">
    <citation type="submission" date="2019-02" db="EMBL/GenBank/DDBJ databases">
        <title>Deep-cultivation of Planctomycetes and their phenomic and genomic characterization uncovers novel biology.</title>
        <authorList>
            <person name="Wiegand S."/>
            <person name="Jogler M."/>
            <person name="Boedeker C."/>
            <person name="Pinto D."/>
            <person name="Vollmers J."/>
            <person name="Rivas-Marin E."/>
            <person name="Kohn T."/>
            <person name="Peeters S.H."/>
            <person name="Heuer A."/>
            <person name="Rast P."/>
            <person name="Oberbeckmann S."/>
            <person name="Bunk B."/>
            <person name="Jeske O."/>
            <person name="Meyerdierks A."/>
            <person name="Storesund J.E."/>
            <person name="Kallscheuer N."/>
            <person name="Luecker S."/>
            <person name="Lage O.M."/>
            <person name="Pohl T."/>
            <person name="Merkel B.J."/>
            <person name="Hornburger P."/>
            <person name="Mueller R.-W."/>
            <person name="Bruemmer F."/>
            <person name="Labrenz M."/>
            <person name="Spormann A.M."/>
            <person name="Op den Camp H."/>
            <person name="Overmann J."/>
            <person name="Amann R."/>
            <person name="Jetten M.S.M."/>
            <person name="Mascher T."/>
            <person name="Medema M.H."/>
            <person name="Devos D.P."/>
            <person name="Kaster A.-K."/>
            <person name="Ovreas L."/>
            <person name="Rohde M."/>
            <person name="Galperin M.Y."/>
            <person name="Jogler C."/>
        </authorList>
    </citation>
    <scope>NUCLEOTIDE SEQUENCE [LARGE SCALE GENOMIC DNA]</scope>
    <source>
        <strain evidence="2 3">Mal48</strain>
    </source>
</reference>
<dbReference type="KEGG" id="tpol:Mal48_19230"/>
<protein>
    <recommendedName>
        <fullName evidence="4">SLA1 homology domain-containing protein</fullName>
    </recommendedName>
</protein>